<feature type="compositionally biased region" description="Basic and acidic residues" evidence="5">
    <location>
        <begin position="7"/>
        <end position="17"/>
    </location>
</feature>
<evidence type="ECO:0000256" key="1">
    <source>
        <dbReference type="ARBA" id="ARBA00010641"/>
    </source>
</evidence>
<dbReference type="Pfam" id="PF04542">
    <property type="entry name" value="Sigma70_r2"/>
    <property type="match status" value="1"/>
</dbReference>
<dbReference type="Gene3D" id="1.10.10.10">
    <property type="entry name" value="Winged helix-like DNA-binding domain superfamily/Winged helix DNA-binding domain"/>
    <property type="match status" value="1"/>
</dbReference>
<evidence type="ECO:0000256" key="4">
    <source>
        <dbReference type="ARBA" id="ARBA00023163"/>
    </source>
</evidence>
<keyword evidence="9" id="KW-1185">Reference proteome</keyword>
<evidence type="ECO:0000313" key="8">
    <source>
        <dbReference type="EMBL" id="QDV23351.1"/>
    </source>
</evidence>
<evidence type="ECO:0000259" key="6">
    <source>
        <dbReference type="Pfam" id="PF04542"/>
    </source>
</evidence>
<dbReference type="PANTHER" id="PTHR43133:SF46">
    <property type="entry name" value="RNA POLYMERASE SIGMA-70 FACTOR ECF SUBFAMILY"/>
    <property type="match status" value="1"/>
</dbReference>
<dbReference type="RefSeq" id="WP_231691109.1">
    <property type="nucleotide sequence ID" value="NZ_CP036298.1"/>
</dbReference>
<dbReference type="CDD" id="cd06171">
    <property type="entry name" value="Sigma70_r4"/>
    <property type="match status" value="1"/>
</dbReference>
<dbReference type="InterPro" id="IPR007627">
    <property type="entry name" value="RNA_pol_sigma70_r2"/>
</dbReference>
<feature type="region of interest" description="Disordered" evidence="5">
    <location>
        <begin position="1"/>
        <end position="45"/>
    </location>
</feature>
<dbReference type="GO" id="GO:0016987">
    <property type="term" value="F:sigma factor activity"/>
    <property type="evidence" value="ECO:0007669"/>
    <property type="project" value="UniProtKB-KW"/>
</dbReference>
<dbReference type="GO" id="GO:0003677">
    <property type="term" value="F:DNA binding"/>
    <property type="evidence" value="ECO:0007669"/>
    <property type="project" value="InterPro"/>
</dbReference>
<accession>A0A518G429</accession>
<dbReference type="AlphaFoldDB" id="A0A518G429"/>
<dbReference type="InterPro" id="IPR013325">
    <property type="entry name" value="RNA_pol_sigma_r2"/>
</dbReference>
<keyword evidence="3" id="KW-0731">Sigma factor</keyword>
<dbReference type="InterPro" id="IPR013249">
    <property type="entry name" value="RNA_pol_sigma70_r4_t2"/>
</dbReference>
<feature type="domain" description="RNA polymerase sigma-70 region 2" evidence="6">
    <location>
        <begin position="63"/>
        <end position="129"/>
    </location>
</feature>
<dbReference type="Pfam" id="PF08281">
    <property type="entry name" value="Sigma70_r4_2"/>
    <property type="match status" value="1"/>
</dbReference>
<dbReference type="PANTHER" id="PTHR43133">
    <property type="entry name" value="RNA POLYMERASE ECF-TYPE SIGMA FACTO"/>
    <property type="match status" value="1"/>
</dbReference>
<keyword evidence="2" id="KW-0805">Transcription regulation</keyword>
<dbReference type="InterPro" id="IPR014284">
    <property type="entry name" value="RNA_pol_sigma-70_dom"/>
</dbReference>
<dbReference type="SUPFAM" id="SSF88946">
    <property type="entry name" value="Sigma2 domain of RNA polymerase sigma factors"/>
    <property type="match status" value="1"/>
</dbReference>
<reference evidence="8 9" key="1">
    <citation type="submission" date="2019-02" db="EMBL/GenBank/DDBJ databases">
        <title>Deep-cultivation of Planctomycetes and their phenomic and genomic characterization uncovers novel biology.</title>
        <authorList>
            <person name="Wiegand S."/>
            <person name="Jogler M."/>
            <person name="Boedeker C."/>
            <person name="Pinto D."/>
            <person name="Vollmers J."/>
            <person name="Rivas-Marin E."/>
            <person name="Kohn T."/>
            <person name="Peeters S.H."/>
            <person name="Heuer A."/>
            <person name="Rast P."/>
            <person name="Oberbeckmann S."/>
            <person name="Bunk B."/>
            <person name="Jeske O."/>
            <person name="Meyerdierks A."/>
            <person name="Storesund J.E."/>
            <person name="Kallscheuer N."/>
            <person name="Luecker S."/>
            <person name="Lage O.M."/>
            <person name="Pohl T."/>
            <person name="Merkel B.J."/>
            <person name="Hornburger P."/>
            <person name="Mueller R.-W."/>
            <person name="Bruemmer F."/>
            <person name="Labrenz M."/>
            <person name="Spormann A.M."/>
            <person name="Op den Camp H."/>
            <person name="Overmann J."/>
            <person name="Amann R."/>
            <person name="Jetten M.S.M."/>
            <person name="Mascher T."/>
            <person name="Medema M.H."/>
            <person name="Devos D.P."/>
            <person name="Kaster A.-K."/>
            <person name="Ovreas L."/>
            <person name="Rohde M."/>
            <person name="Galperin M.Y."/>
            <person name="Jogler C."/>
        </authorList>
    </citation>
    <scope>NUCLEOTIDE SEQUENCE [LARGE SCALE GENOMIC DNA]</scope>
    <source>
        <strain evidence="8 9">Q31a</strain>
    </source>
</reference>
<dbReference type="InterPro" id="IPR039425">
    <property type="entry name" value="RNA_pol_sigma-70-like"/>
</dbReference>
<dbReference type="Gene3D" id="1.10.1740.10">
    <property type="match status" value="1"/>
</dbReference>
<comment type="similarity">
    <text evidence="1">Belongs to the sigma-70 factor family. ECF subfamily.</text>
</comment>
<feature type="domain" description="RNA polymerase sigma factor 70 region 4 type 2" evidence="7">
    <location>
        <begin position="154"/>
        <end position="206"/>
    </location>
</feature>
<evidence type="ECO:0000256" key="2">
    <source>
        <dbReference type="ARBA" id="ARBA00023015"/>
    </source>
</evidence>
<evidence type="ECO:0000313" key="9">
    <source>
        <dbReference type="Proteomes" id="UP000318017"/>
    </source>
</evidence>
<dbReference type="KEGG" id="ahel:Q31a_16490"/>
<evidence type="ECO:0000256" key="5">
    <source>
        <dbReference type="SAM" id="MobiDB-lite"/>
    </source>
</evidence>
<dbReference type="Proteomes" id="UP000318017">
    <property type="component" value="Chromosome"/>
</dbReference>
<dbReference type="InterPro" id="IPR013324">
    <property type="entry name" value="RNA_pol_sigma_r3/r4-like"/>
</dbReference>
<dbReference type="GO" id="GO:0006352">
    <property type="term" value="P:DNA-templated transcription initiation"/>
    <property type="evidence" value="ECO:0007669"/>
    <property type="project" value="InterPro"/>
</dbReference>
<proteinExistence type="inferred from homology"/>
<gene>
    <name evidence="8" type="primary">sigE_4</name>
    <name evidence="8" type="ORF">Q31a_16490</name>
</gene>
<feature type="compositionally biased region" description="Polar residues" evidence="5">
    <location>
        <begin position="30"/>
        <end position="45"/>
    </location>
</feature>
<name>A0A518G429_9BACT</name>
<keyword evidence="4" id="KW-0804">Transcription</keyword>
<dbReference type="SUPFAM" id="SSF88659">
    <property type="entry name" value="Sigma3 and sigma4 domains of RNA polymerase sigma factors"/>
    <property type="match status" value="1"/>
</dbReference>
<evidence type="ECO:0000259" key="7">
    <source>
        <dbReference type="Pfam" id="PF08281"/>
    </source>
</evidence>
<dbReference type="InterPro" id="IPR036388">
    <property type="entry name" value="WH-like_DNA-bd_sf"/>
</dbReference>
<dbReference type="EMBL" id="CP036298">
    <property type="protein sequence ID" value="QDV23351.1"/>
    <property type="molecule type" value="Genomic_DNA"/>
</dbReference>
<evidence type="ECO:0000256" key="3">
    <source>
        <dbReference type="ARBA" id="ARBA00023082"/>
    </source>
</evidence>
<dbReference type="NCBIfam" id="TIGR02937">
    <property type="entry name" value="sigma70-ECF"/>
    <property type="match status" value="1"/>
</dbReference>
<sequence length="216" mass="24361">MVASGRPSHDRADESQGSKETGGVTHIGKANSSAQSPHQLSSEATRQLVTASIAGDRSAMQRLYEQCSPQVYGLMLRMVGPQDADDLTQHVFLQMFRKLEQYHGRSKLETWLYRLASNEALQHLRRRKRHATISLDWEPESTEDRENTSHEISRLLEAALARLDSELRLVFLLKEAQGLSYREIAEAVGIPEGTVGSRLNRARKELRDGLRKLADE</sequence>
<organism evidence="8 9">
    <name type="scientific">Aureliella helgolandensis</name>
    <dbReference type="NCBI Taxonomy" id="2527968"/>
    <lineage>
        <taxon>Bacteria</taxon>
        <taxon>Pseudomonadati</taxon>
        <taxon>Planctomycetota</taxon>
        <taxon>Planctomycetia</taxon>
        <taxon>Pirellulales</taxon>
        <taxon>Pirellulaceae</taxon>
        <taxon>Aureliella</taxon>
    </lineage>
</organism>
<protein>
    <submittedName>
        <fullName evidence="8">ECF RNA polymerase sigma factor SigE</fullName>
    </submittedName>
</protein>